<protein>
    <recommendedName>
        <fullName evidence="2">Helix-turn-helix domain-containing protein</fullName>
    </recommendedName>
</protein>
<gene>
    <name evidence="3" type="ORF">RIMI_LOCUS5658127</name>
</gene>
<evidence type="ECO:0000313" key="4">
    <source>
        <dbReference type="Proteomes" id="UP001176940"/>
    </source>
</evidence>
<dbReference type="PANTHER" id="PTHR21301">
    <property type="entry name" value="REVERSE TRANSCRIPTASE"/>
    <property type="match status" value="1"/>
</dbReference>
<dbReference type="InterPro" id="IPR058912">
    <property type="entry name" value="HTH_animal"/>
</dbReference>
<feature type="region of interest" description="Disordered" evidence="1">
    <location>
        <begin position="168"/>
        <end position="188"/>
    </location>
</feature>
<dbReference type="Proteomes" id="UP001176940">
    <property type="component" value="Unassembled WGS sequence"/>
</dbReference>
<keyword evidence="4" id="KW-1185">Reference proteome</keyword>
<feature type="compositionally biased region" description="Polar residues" evidence="1">
    <location>
        <begin position="175"/>
        <end position="188"/>
    </location>
</feature>
<reference evidence="3" key="1">
    <citation type="submission" date="2023-07" db="EMBL/GenBank/DDBJ databases">
        <authorList>
            <person name="Stuckert A."/>
        </authorList>
    </citation>
    <scope>NUCLEOTIDE SEQUENCE</scope>
</reference>
<evidence type="ECO:0000256" key="1">
    <source>
        <dbReference type="SAM" id="MobiDB-lite"/>
    </source>
</evidence>
<feature type="domain" description="Helix-turn-helix" evidence="2">
    <location>
        <begin position="383"/>
        <end position="438"/>
    </location>
</feature>
<dbReference type="PANTHER" id="PTHR21301:SF13">
    <property type="match status" value="1"/>
</dbReference>
<evidence type="ECO:0000259" key="2">
    <source>
        <dbReference type="Pfam" id="PF26215"/>
    </source>
</evidence>
<sequence length="662" mass="76566">MIIKTYILQEREGPCTLQEREDPYYHKSLMSAGERKSFADHKSFHATGERKRGPSDHKSFHSTEESETFLVTLEKETNFAVQTILIENNTKSLMDIDKELDDLSKILSRDMPNDQFMKWTKDLEVDISKLEEKVSKEKLKKYQRDVGDYDSNKIYRWQSRGLQVPRNTRTRTDSDVSYTSGSNISTSDSEATCDFHLRSNDKKKRFLEKFQKSQKGPKSKDRYQSLLIDILDKAWMQGIVSKKLVDHIKNCRPRLPTFYLIPKIHKDPLDPPGTAMGASCAPSYANLFLGAWEREVFHNDNIQLVNHVHNWMRYIDDVLFFWDGPKGGLDDLMAYLNNNDQNIRLTFKYGKEIDFLDIKLTVDLDVRLNTDVFRKATATNSFLVANSSHPPATIRGIPVGQFLRAKRICSNDSNFEKQAIDLRRRFTERGYSKKMIRKGYQRACGISRDRLLYGPCKAKKMDQQHPIRFISTYSNQWNHLKDIIRKHWQVLKVDPVLCKILPESPSFVPKRSANLKDILVQSHYDPKNSGTKKSLSGLPGFFPCGLCKGCLNHVKSRTFCNHDGSRSFNIWKHLSCNSQGVIYHAQCPCGKVYVGLTTLELKTRKNVYCNIIAQIFINASRSLKQVMFVPQHKRQKQLTTNKSYHTLPCLISTHMPKCFAYQ</sequence>
<organism evidence="3 4">
    <name type="scientific">Ranitomeya imitator</name>
    <name type="common">mimic poison frog</name>
    <dbReference type="NCBI Taxonomy" id="111125"/>
    <lineage>
        <taxon>Eukaryota</taxon>
        <taxon>Metazoa</taxon>
        <taxon>Chordata</taxon>
        <taxon>Craniata</taxon>
        <taxon>Vertebrata</taxon>
        <taxon>Euteleostomi</taxon>
        <taxon>Amphibia</taxon>
        <taxon>Batrachia</taxon>
        <taxon>Anura</taxon>
        <taxon>Neobatrachia</taxon>
        <taxon>Hyloidea</taxon>
        <taxon>Dendrobatidae</taxon>
        <taxon>Dendrobatinae</taxon>
        <taxon>Ranitomeya</taxon>
    </lineage>
</organism>
<proteinExistence type="predicted"/>
<dbReference type="EMBL" id="CAUEEQ010009788">
    <property type="protein sequence ID" value="CAJ0933779.1"/>
    <property type="molecule type" value="Genomic_DNA"/>
</dbReference>
<comment type="caution">
    <text evidence="3">The sequence shown here is derived from an EMBL/GenBank/DDBJ whole genome shotgun (WGS) entry which is preliminary data.</text>
</comment>
<name>A0ABN9LAW7_9NEOB</name>
<dbReference type="Pfam" id="PF26215">
    <property type="entry name" value="HTH_animal"/>
    <property type="match status" value="1"/>
</dbReference>
<evidence type="ECO:0000313" key="3">
    <source>
        <dbReference type="EMBL" id="CAJ0933779.1"/>
    </source>
</evidence>
<accession>A0ABN9LAW7</accession>